<evidence type="ECO:0000256" key="1">
    <source>
        <dbReference type="SAM" id="Coils"/>
    </source>
</evidence>
<reference evidence="2 3" key="1">
    <citation type="submission" date="2014-04" db="EMBL/GenBank/DDBJ databases">
        <title>Aquimarina sp. 22II-S11-z7 Genome Sequencing.</title>
        <authorList>
            <person name="Lai Q."/>
        </authorList>
    </citation>
    <scope>NUCLEOTIDE SEQUENCE [LARGE SCALE GENOMIC DNA]</scope>
    <source>
        <strain evidence="2 3">22II-S11-z7</strain>
    </source>
</reference>
<dbReference type="Proteomes" id="UP000023541">
    <property type="component" value="Unassembled WGS sequence"/>
</dbReference>
<dbReference type="STRING" id="1317122.ATO12_15465"/>
<sequence>MKRLGYQNKNLKITIMKSSFLYSISLLLLFISCNQLSKEEQEFDTLMQKVIDVHDEVMPKMGEMSSLIKELETKIDTTDQGKSYAKAQQDVKDAYDFMMTWMSDFSDKFPHEEEGSTTDPEKVSSQIKLLKEEEIKVNSLKDQINSSIKNAKQLLEKS</sequence>
<dbReference type="EMBL" id="AQRA01000004">
    <property type="protein sequence ID" value="EZH74262.1"/>
    <property type="molecule type" value="Genomic_DNA"/>
</dbReference>
<feature type="coiled-coil region" evidence="1">
    <location>
        <begin position="130"/>
        <end position="157"/>
    </location>
</feature>
<keyword evidence="1" id="KW-0175">Coiled coil</keyword>
<dbReference type="AlphaFoldDB" id="A0A023BW47"/>
<organism evidence="2 3">
    <name type="scientific">Aquimarina atlantica</name>
    <dbReference type="NCBI Taxonomy" id="1317122"/>
    <lineage>
        <taxon>Bacteria</taxon>
        <taxon>Pseudomonadati</taxon>
        <taxon>Bacteroidota</taxon>
        <taxon>Flavobacteriia</taxon>
        <taxon>Flavobacteriales</taxon>
        <taxon>Flavobacteriaceae</taxon>
        <taxon>Aquimarina</taxon>
    </lineage>
</organism>
<evidence type="ECO:0000313" key="2">
    <source>
        <dbReference type="EMBL" id="EZH74262.1"/>
    </source>
</evidence>
<gene>
    <name evidence="2" type="ORF">ATO12_15465</name>
</gene>
<proteinExistence type="predicted"/>
<comment type="caution">
    <text evidence="2">The sequence shown here is derived from an EMBL/GenBank/DDBJ whole genome shotgun (WGS) entry which is preliminary data.</text>
</comment>
<accession>A0A023BW47</accession>
<evidence type="ECO:0008006" key="4">
    <source>
        <dbReference type="Google" id="ProtNLM"/>
    </source>
</evidence>
<dbReference type="Gene3D" id="1.20.58.60">
    <property type="match status" value="1"/>
</dbReference>
<keyword evidence="3" id="KW-1185">Reference proteome</keyword>
<dbReference type="eggNOG" id="ENOG503334N">
    <property type="taxonomic scope" value="Bacteria"/>
</dbReference>
<dbReference type="PROSITE" id="PS51257">
    <property type="entry name" value="PROKAR_LIPOPROTEIN"/>
    <property type="match status" value="1"/>
</dbReference>
<dbReference type="SUPFAM" id="SSF46966">
    <property type="entry name" value="Spectrin repeat"/>
    <property type="match status" value="1"/>
</dbReference>
<name>A0A023BW47_9FLAO</name>
<evidence type="ECO:0000313" key="3">
    <source>
        <dbReference type="Proteomes" id="UP000023541"/>
    </source>
</evidence>
<protein>
    <recommendedName>
        <fullName evidence="4">Viral A-type inclusion protein</fullName>
    </recommendedName>
</protein>